<evidence type="ECO:0000256" key="3">
    <source>
        <dbReference type="ARBA" id="ARBA00022741"/>
    </source>
</evidence>
<organism evidence="10 11">
    <name type="scientific">Pocillopora meandrina</name>
    <dbReference type="NCBI Taxonomy" id="46732"/>
    <lineage>
        <taxon>Eukaryota</taxon>
        <taxon>Metazoa</taxon>
        <taxon>Cnidaria</taxon>
        <taxon>Anthozoa</taxon>
        <taxon>Hexacorallia</taxon>
        <taxon>Scleractinia</taxon>
        <taxon>Astrocoeniina</taxon>
        <taxon>Pocilloporidae</taxon>
        <taxon>Pocillopora</taxon>
    </lineage>
</organism>
<reference evidence="10 11" key="1">
    <citation type="submission" date="2022-05" db="EMBL/GenBank/DDBJ databases">
        <authorList>
            <consortium name="Genoscope - CEA"/>
            <person name="William W."/>
        </authorList>
    </citation>
    <scope>NUCLEOTIDE SEQUENCE [LARGE SCALE GENOMIC DNA]</scope>
</reference>
<evidence type="ECO:0000256" key="8">
    <source>
        <dbReference type="SAM" id="MobiDB-lite"/>
    </source>
</evidence>
<dbReference type="EMBL" id="CALNXJ010000015">
    <property type="protein sequence ID" value="CAH3116854.1"/>
    <property type="molecule type" value="Genomic_DNA"/>
</dbReference>
<dbReference type="GO" id="GO:0005524">
    <property type="term" value="F:ATP binding"/>
    <property type="evidence" value="ECO:0007669"/>
    <property type="project" value="UniProtKB-KW"/>
</dbReference>
<dbReference type="Pfam" id="PF03215">
    <property type="entry name" value="Rad17"/>
    <property type="match status" value="1"/>
</dbReference>
<feature type="compositionally biased region" description="Acidic residues" evidence="8">
    <location>
        <begin position="683"/>
        <end position="697"/>
    </location>
</feature>
<keyword evidence="7" id="KW-0131">Cell cycle</keyword>
<feature type="domain" description="Checkpoint protein RAD24-like helical bundle" evidence="9">
    <location>
        <begin position="426"/>
        <end position="532"/>
    </location>
</feature>
<feature type="region of interest" description="Disordered" evidence="8">
    <location>
        <begin position="652"/>
        <end position="697"/>
    </location>
</feature>
<dbReference type="Proteomes" id="UP001159428">
    <property type="component" value="Unassembled WGS sequence"/>
</dbReference>
<evidence type="ECO:0000256" key="5">
    <source>
        <dbReference type="ARBA" id="ARBA00022840"/>
    </source>
</evidence>
<evidence type="ECO:0000313" key="11">
    <source>
        <dbReference type="Proteomes" id="UP001159428"/>
    </source>
</evidence>
<dbReference type="PANTHER" id="PTHR12172">
    <property type="entry name" value="CELL CYCLE CHECKPOINT PROTEIN RAD17"/>
    <property type="match status" value="1"/>
</dbReference>
<dbReference type="GO" id="GO:0005634">
    <property type="term" value="C:nucleus"/>
    <property type="evidence" value="ECO:0007669"/>
    <property type="project" value="UniProtKB-SubCell"/>
</dbReference>
<evidence type="ECO:0000256" key="4">
    <source>
        <dbReference type="ARBA" id="ARBA00022763"/>
    </source>
</evidence>
<feature type="compositionally biased region" description="Polar residues" evidence="8">
    <location>
        <begin position="389"/>
        <end position="399"/>
    </location>
</feature>
<keyword evidence="5" id="KW-0067">ATP-binding</keyword>
<comment type="caution">
    <text evidence="10">The sequence shown here is derived from an EMBL/GenBank/DDBJ whole genome shotgun (WGS) entry which is preliminary data.</text>
</comment>
<evidence type="ECO:0000256" key="7">
    <source>
        <dbReference type="ARBA" id="ARBA00023306"/>
    </source>
</evidence>
<dbReference type="Gene3D" id="3.40.50.300">
    <property type="entry name" value="P-loop containing nucleotide triphosphate hydrolases"/>
    <property type="match status" value="1"/>
</dbReference>
<dbReference type="GO" id="GO:0000077">
    <property type="term" value="P:DNA damage checkpoint signaling"/>
    <property type="evidence" value="ECO:0007669"/>
    <property type="project" value="TreeGrafter"/>
</dbReference>
<comment type="similarity">
    <text evidence="2">Belongs to the rad17/RAD24 family.</text>
</comment>
<dbReference type="InterPro" id="IPR004582">
    <property type="entry name" value="Checkpoint_prot_Rad17_Rad24"/>
</dbReference>
<evidence type="ECO:0000259" key="9">
    <source>
        <dbReference type="Pfam" id="PF25812"/>
    </source>
</evidence>
<keyword evidence="6" id="KW-0539">Nucleus</keyword>
<feature type="region of interest" description="Disordered" evidence="8">
    <location>
        <begin position="31"/>
        <end position="55"/>
    </location>
</feature>
<keyword evidence="11" id="KW-1185">Reference proteome</keyword>
<evidence type="ECO:0000256" key="2">
    <source>
        <dbReference type="ARBA" id="ARBA00006168"/>
    </source>
</evidence>
<dbReference type="PANTHER" id="PTHR12172:SF0">
    <property type="entry name" value="CELL CYCLE CHECKPOINT PROTEIN RAD17"/>
    <property type="match status" value="1"/>
</dbReference>
<dbReference type="Pfam" id="PF25812">
    <property type="entry name" value="RAD24_helical"/>
    <property type="match status" value="1"/>
</dbReference>
<dbReference type="SUPFAM" id="SSF52540">
    <property type="entry name" value="P-loop containing nucleoside triphosphate hydrolases"/>
    <property type="match status" value="1"/>
</dbReference>
<dbReference type="InterPro" id="IPR027417">
    <property type="entry name" value="P-loop_NTPase"/>
</dbReference>
<proteinExistence type="inferred from homology"/>
<dbReference type="GO" id="GO:0006281">
    <property type="term" value="P:DNA repair"/>
    <property type="evidence" value="ECO:0007669"/>
    <property type="project" value="InterPro"/>
</dbReference>
<protein>
    <recommendedName>
        <fullName evidence="9">Checkpoint protein RAD24-like helical bundle domain-containing protein</fullName>
    </recommendedName>
</protein>
<evidence type="ECO:0000313" key="10">
    <source>
        <dbReference type="EMBL" id="CAH3116854.1"/>
    </source>
</evidence>
<evidence type="ECO:0000256" key="6">
    <source>
        <dbReference type="ARBA" id="ARBA00023242"/>
    </source>
</evidence>
<dbReference type="GO" id="GO:0033314">
    <property type="term" value="P:mitotic DNA replication checkpoint signaling"/>
    <property type="evidence" value="ECO:0007669"/>
    <property type="project" value="TreeGrafter"/>
</dbReference>
<comment type="subcellular location">
    <subcellularLocation>
        <location evidence="1">Nucleus</location>
    </subcellularLocation>
</comment>
<name>A0AAU9WKG1_9CNID</name>
<feature type="region of interest" description="Disordered" evidence="8">
    <location>
        <begin position="347"/>
        <end position="400"/>
    </location>
</feature>
<dbReference type="GO" id="GO:0003689">
    <property type="term" value="F:DNA clamp loader activity"/>
    <property type="evidence" value="ECO:0007669"/>
    <property type="project" value="TreeGrafter"/>
</dbReference>
<gene>
    <name evidence="10" type="ORF">PMEA_00006666</name>
</gene>
<dbReference type="FunFam" id="3.40.50.300:FF:001661">
    <property type="entry name" value="RAD17 checkpoint clamp loader component"/>
    <property type="match status" value="1"/>
</dbReference>
<dbReference type="AlphaFoldDB" id="A0AAU9WKG1"/>
<keyword evidence="3" id="KW-0547">Nucleotide-binding</keyword>
<keyword evidence="4" id="KW-0227">DNA damage</keyword>
<dbReference type="GO" id="GO:0003682">
    <property type="term" value="F:chromatin binding"/>
    <property type="evidence" value="ECO:0007669"/>
    <property type="project" value="TreeGrafter"/>
</dbReference>
<feature type="compositionally biased region" description="Polar residues" evidence="8">
    <location>
        <begin position="652"/>
        <end position="663"/>
    </location>
</feature>
<evidence type="ECO:0000256" key="1">
    <source>
        <dbReference type="ARBA" id="ARBA00004123"/>
    </source>
</evidence>
<accession>A0AAU9WKG1</accession>
<dbReference type="InterPro" id="IPR057927">
    <property type="entry name" value="RAD24-like_helical"/>
</dbReference>
<sequence length="697" mass="78066">MSKHPKRIILVNGEERVGSLLLAEPCSSFGPRTFQKSSWTKPQKKDKETISTATNSKKRSAWIASSFSDFDEGNTKKTKQANINHPLVTSESSQAAHHKFRKDEDLWLEKYKPKSELELAVHKKKVAEVRNWFLDQLCTQVGHGSILLLTGPTGAGKTATVNVLASELGFEVQEWLNPLSDTEDEGYFNWKSHSQSQVKLFQDFIVRASKYPTLSIFGGKGDNSVKKIVLVEDLPNIFFREASKLQEVLSTYKQRGQVPIVFVISDSHHGDSNVHKLLPKDVQEKLKIHNISFNPIAQTSLVKALNRIISTEAQLQNKTTFEIPVKDTVQLLAQNSGGDIRTAINGLQFSSSKDKSRTTQKGSNVTKKDDRKPNKSKLKKTSSSLPNKMNTSESVQPSSKCLLYGKETRNNLESEAVTAIGGRDSALFLFRALGKILYCKRDPTLSDSDLLPSHLSHHARNQLLFCPEEVLEKTHLSSEFFNLYLHQNYLEFSADIDDVVNISEHFSEADYMTKEWMFQSSMKEYSSCLAARGLIFNSRSAGTSSSSSGSGRGWRPLHKPQLFEVNKKMRDGVNTAQDLFRDYHCPSLVLQTEVLPYLAITDVPLRTPGQIAFLQAISNFRKSKHPFRGGTDMLDEKDCGMNSDNDDEILVSSQPNGNSTQGANKCLAMGEECDSQGTSEMPRDDDDVIEDFDDEDF</sequence>